<protein>
    <submittedName>
        <fullName evidence="1">Uncharacterized protein</fullName>
    </submittedName>
</protein>
<sequence length="256" mass="28852">MAKPPQHTSFYSSHYISWCVSRDTTHTMQRSHLHCIDSTLIFLLPYPDFITIYKRSDQNPIMDSQAHLSIRIKDLQNCRGFHEGDEETIEKPSDHQFVGACGGLRNREGSQTGVRCEVGALTLRPRMALTFSEEALVHRHAHSRPRAPPSTPALGRSGCERIQLLSIRKNPNGFIIPDEEIFNLHTGLCSSLNLILNSFDNRYRRFRSHFPTYNLALNPNGGHPLDFDSGFYLTFDLGPALDSDSSPALSSSPNCR</sequence>
<proteinExistence type="predicted"/>
<reference evidence="1 2" key="1">
    <citation type="journal article" date="2019" name="Commun. Biol.">
        <title>The bagworm genome reveals a unique fibroin gene that provides high tensile strength.</title>
        <authorList>
            <person name="Kono N."/>
            <person name="Nakamura H."/>
            <person name="Ohtoshi R."/>
            <person name="Tomita M."/>
            <person name="Numata K."/>
            <person name="Arakawa K."/>
        </authorList>
    </citation>
    <scope>NUCLEOTIDE SEQUENCE [LARGE SCALE GENOMIC DNA]</scope>
</reference>
<keyword evidence="2" id="KW-1185">Reference proteome</keyword>
<dbReference type="AlphaFoldDB" id="A0A4C1T4C6"/>
<evidence type="ECO:0000313" key="2">
    <source>
        <dbReference type="Proteomes" id="UP000299102"/>
    </source>
</evidence>
<name>A0A4C1T4C6_EUMVA</name>
<comment type="caution">
    <text evidence="1">The sequence shown here is derived from an EMBL/GenBank/DDBJ whole genome shotgun (WGS) entry which is preliminary data.</text>
</comment>
<gene>
    <name evidence="1" type="ORF">EVAR_78391_1</name>
</gene>
<evidence type="ECO:0000313" key="1">
    <source>
        <dbReference type="EMBL" id="GBP09056.1"/>
    </source>
</evidence>
<accession>A0A4C1T4C6</accession>
<dbReference type="Proteomes" id="UP000299102">
    <property type="component" value="Unassembled WGS sequence"/>
</dbReference>
<organism evidence="1 2">
    <name type="scientific">Eumeta variegata</name>
    <name type="common">Bagworm moth</name>
    <name type="synonym">Eumeta japonica</name>
    <dbReference type="NCBI Taxonomy" id="151549"/>
    <lineage>
        <taxon>Eukaryota</taxon>
        <taxon>Metazoa</taxon>
        <taxon>Ecdysozoa</taxon>
        <taxon>Arthropoda</taxon>
        <taxon>Hexapoda</taxon>
        <taxon>Insecta</taxon>
        <taxon>Pterygota</taxon>
        <taxon>Neoptera</taxon>
        <taxon>Endopterygota</taxon>
        <taxon>Lepidoptera</taxon>
        <taxon>Glossata</taxon>
        <taxon>Ditrysia</taxon>
        <taxon>Tineoidea</taxon>
        <taxon>Psychidae</taxon>
        <taxon>Oiketicinae</taxon>
        <taxon>Eumeta</taxon>
    </lineage>
</organism>
<dbReference type="EMBL" id="BGZK01000033">
    <property type="protein sequence ID" value="GBP09056.1"/>
    <property type="molecule type" value="Genomic_DNA"/>
</dbReference>